<dbReference type="Proteomes" id="UP000013251">
    <property type="component" value="Unassembled WGS sequence"/>
</dbReference>
<organism evidence="2 3">
    <name type="scientific">Acinetobacter bereziniae LMG 1003 = CIP 70.12</name>
    <dbReference type="NCBI Taxonomy" id="981324"/>
    <lineage>
        <taxon>Bacteria</taxon>
        <taxon>Pseudomonadati</taxon>
        <taxon>Pseudomonadota</taxon>
        <taxon>Gammaproteobacteria</taxon>
        <taxon>Moraxellales</taxon>
        <taxon>Moraxellaceae</taxon>
        <taxon>Acinetobacter</taxon>
    </lineage>
</organism>
<dbReference type="GO" id="GO:0016747">
    <property type="term" value="F:acyltransferase activity, transferring groups other than amino-acyl groups"/>
    <property type="evidence" value="ECO:0007669"/>
    <property type="project" value="InterPro"/>
</dbReference>
<dbReference type="HOGENOM" id="CLU_126511_1_0_6"/>
<proteinExistence type="predicted"/>
<dbReference type="InterPro" id="IPR016181">
    <property type="entry name" value="Acyl_CoA_acyltransferase"/>
</dbReference>
<dbReference type="Pfam" id="PF00583">
    <property type="entry name" value="Acetyltransf_1"/>
    <property type="match status" value="1"/>
</dbReference>
<dbReference type="RefSeq" id="WP_005029615.1">
    <property type="nucleotide sequence ID" value="NZ_KB849755.1"/>
</dbReference>
<feature type="domain" description="N-acetyltransferase" evidence="1">
    <location>
        <begin position="1"/>
        <end position="150"/>
    </location>
</feature>
<evidence type="ECO:0000313" key="3">
    <source>
        <dbReference type="Proteomes" id="UP000013251"/>
    </source>
</evidence>
<evidence type="ECO:0000259" key="1">
    <source>
        <dbReference type="PROSITE" id="PS51186"/>
    </source>
</evidence>
<dbReference type="InterPro" id="IPR000182">
    <property type="entry name" value="GNAT_dom"/>
</dbReference>
<dbReference type="SUPFAM" id="SSF55729">
    <property type="entry name" value="Acyl-CoA N-acyltransferases (Nat)"/>
    <property type="match status" value="1"/>
</dbReference>
<sequence length="150" mass="16944">MFVRTATIQDLDTLVDFGKRLTQESPKFQHQGFDEDRAVQLFTLLIEKQESILLVCDEYSNVIGALIGCIDVDWRTGQRLAFEQGVYVLPEYRTTGAGSELIQNFIDWAKLNNADRIQLGTITGIKAERTISLYESLGFELTGYVLEMGV</sequence>
<dbReference type="OrthoDB" id="6691967at2"/>
<reference evidence="2 3" key="1">
    <citation type="submission" date="2013-02" db="EMBL/GenBank/DDBJ databases">
        <title>The Genome Sequence of Acinetobacter bereziniae CIP 70.12.</title>
        <authorList>
            <consortium name="The Broad Institute Genome Sequencing Platform"/>
            <consortium name="The Broad Institute Genome Sequencing Center for Infectious Disease"/>
            <person name="Cerqueira G."/>
            <person name="Feldgarden M."/>
            <person name="Courvalin P."/>
            <person name="Perichon B."/>
            <person name="Grillot-Courvalin C."/>
            <person name="Clermont D."/>
            <person name="Rocha E."/>
            <person name="Yoon E.-J."/>
            <person name="Nemec A."/>
            <person name="Walker B."/>
            <person name="Young S.K."/>
            <person name="Zeng Q."/>
            <person name="Gargeya S."/>
            <person name="Fitzgerald M."/>
            <person name="Haas B."/>
            <person name="Abouelleil A."/>
            <person name="Alvarado L."/>
            <person name="Arachchi H.M."/>
            <person name="Berlin A.M."/>
            <person name="Chapman S.B."/>
            <person name="Dewar J."/>
            <person name="Goldberg J."/>
            <person name="Griggs A."/>
            <person name="Gujja S."/>
            <person name="Hansen M."/>
            <person name="Howarth C."/>
            <person name="Imamovic A."/>
            <person name="Larimer J."/>
            <person name="McCowan C."/>
            <person name="Murphy C."/>
            <person name="Neiman D."/>
            <person name="Pearson M."/>
            <person name="Priest M."/>
            <person name="Roberts A."/>
            <person name="Saif S."/>
            <person name="Shea T."/>
            <person name="Sisk P."/>
            <person name="Sykes S."/>
            <person name="Wortman J."/>
            <person name="Nusbaum C."/>
            <person name="Birren B."/>
        </authorList>
    </citation>
    <scope>NUCLEOTIDE SEQUENCE [LARGE SCALE GENOMIC DNA]</scope>
    <source>
        <strain evidence="2 3">CIP 70.12</strain>
    </source>
</reference>
<dbReference type="AlphaFoldDB" id="N9DQJ9"/>
<dbReference type="CDD" id="cd04301">
    <property type="entry name" value="NAT_SF"/>
    <property type="match status" value="1"/>
</dbReference>
<accession>N9DQJ9</accession>
<dbReference type="EMBL" id="APQG01000015">
    <property type="protein sequence ID" value="ENW00162.1"/>
    <property type="molecule type" value="Genomic_DNA"/>
</dbReference>
<dbReference type="PATRIC" id="fig|1217650.3.peg.772"/>
<keyword evidence="3" id="KW-1185">Reference proteome</keyword>
<evidence type="ECO:0000313" key="2">
    <source>
        <dbReference type="EMBL" id="ENW00162.1"/>
    </source>
</evidence>
<dbReference type="Gene3D" id="3.40.630.30">
    <property type="match status" value="1"/>
</dbReference>
<comment type="caution">
    <text evidence="2">The sequence shown here is derived from an EMBL/GenBank/DDBJ whole genome shotgun (WGS) entry which is preliminary data.</text>
</comment>
<gene>
    <name evidence="2" type="ORF">F938_00806</name>
</gene>
<name>N9DQJ9_ACIBZ</name>
<dbReference type="PROSITE" id="PS51186">
    <property type="entry name" value="GNAT"/>
    <property type="match status" value="1"/>
</dbReference>
<protein>
    <recommendedName>
        <fullName evidence="1">N-acetyltransferase domain-containing protein</fullName>
    </recommendedName>
</protein>